<proteinExistence type="predicted"/>
<keyword evidence="2" id="KW-1185">Reference proteome</keyword>
<gene>
    <name evidence="1" type="ORF">Osc7112_1830</name>
</gene>
<dbReference type="PATRIC" id="fig|179408.3.peg.2229"/>
<accession>K9VDR8</accession>
<dbReference type="Proteomes" id="UP000010478">
    <property type="component" value="Chromosome"/>
</dbReference>
<dbReference type="KEGG" id="oni:Osc7112_1830"/>
<dbReference type="HOGENOM" id="CLU_1376959_0_0_3"/>
<reference evidence="1 2" key="1">
    <citation type="submission" date="2012-05" db="EMBL/GenBank/DDBJ databases">
        <title>Finished chromosome of genome of Oscillatoria sp. PCC 7112.</title>
        <authorList>
            <consortium name="US DOE Joint Genome Institute"/>
            <person name="Gugger M."/>
            <person name="Coursin T."/>
            <person name="Rippka R."/>
            <person name="Tandeau De Marsac N."/>
            <person name="Huntemann M."/>
            <person name="Wei C.-L."/>
            <person name="Han J."/>
            <person name="Detter J.C."/>
            <person name="Han C."/>
            <person name="Tapia R."/>
            <person name="Davenport K."/>
            <person name="Daligault H."/>
            <person name="Erkkila T."/>
            <person name="Gu W."/>
            <person name="Munk A.C.C."/>
            <person name="Teshima H."/>
            <person name="Xu Y."/>
            <person name="Chain P."/>
            <person name="Chen A."/>
            <person name="Krypides N."/>
            <person name="Mavromatis K."/>
            <person name="Markowitz V."/>
            <person name="Szeto E."/>
            <person name="Ivanova N."/>
            <person name="Mikhailova N."/>
            <person name="Ovchinnikova G."/>
            <person name="Pagani I."/>
            <person name="Pati A."/>
            <person name="Goodwin L."/>
            <person name="Peters L."/>
            <person name="Pitluck S."/>
            <person name="Woyke T."/>
            <person name="Kerfeld C."/>
        </authorList>
    </citation>
    <scope>NUCLEOTIDE SEQUENCE [LARGE SCALE GENOMIC DNA]</scope>
    <source>
        <strain evidence="1 2">PCC 7112</strain>
    </source>
</reference>
<sequence length="198" mass="21661">MNTISIAISDRLMLKLQKVAAQMNVSIEELVLMNIESSIAQRENPAANTDRDICNQNAEIAIEVIDKFYTLATEWQSEVAGMSSTAQMSQHPAYQEIINMGSQIVPLLLAELKKNPLYWLAALNEITGENPIKPEQRGRVKQMASAWIEWGKERGYAIASRLLATSSQPSIASFKLAITSSIVSPSVMHPGSAGTSAQ</sequence>
<protein>
    <submittedName>
        <fullName evidence="1">Uncharacterized protein</fullName>
    </submittedName>
</protein>
<dbReference type="EMBL" id="CP003614">
    <property type="protein sequence ID" value="AFZ06318.1"/>
    <property type="molecule type" value="Genomic_DNA"/>
</dbReference>
<dbReference type="AlphaFoldDB" id="K9VDR8"/>
<evidence type="ECO:0000313" key="1">
    <source>
        <dbReference type="EMBL" id="AFZ06318.1"/>
    </source>
</evidence>
<organism evidence="1 2">
    <name type="scientific">Phormidium nigroviride PCC 7112</name>
    <dbReference type="NCBI Taxonomy" id="179408"/>
    <lineage>
        <taxon>Bacteria</taxon>
        <taxon>Bacillati</taxon>
        <taxon>Cyanobacteriota</taxon>
        <taxon>Cyanophyceae</taxon>
        <taxon>Oscillatoriophycideae</taxon>
        <taxon>Oscillatoriales</taxon>
        <taxon>Oscillatoriaceae</taxon>
        <taxon>Phormidium</taxon>
    </lineage>
</organism>
<evidence type="ECO:0000313" key="2">
    <source>
        <dbReference type="Proteomes" id="UP000010478"/>
    </source>
</evidence>
<dbReference type="eggNOG" id="COG2442">
    <property type="taxonomic scope" value="Bacteria"/>
</dbReference>
<name>K9VDR8_9CYAN</name>